<dbReference type="EMBL" id="ACPB03007640">
    <property type="status" value="NOT_ANNOTATED_CDS"/>
    <property type="molecule type" value="Genomic_DNA"/>
</dbReference>
<dbReference type="HOGENOM" id="CLU_060007_4_1_1"/>
<name>T1HNE1_RHOPR</name>
<sequence length="179" mass="19923">MFQLYLSLSLLFALTFANSSSESMWRVTTKIWQECNRINEDVASCLQTKLISTIDRAVRTDYLPLWDSVAIVSNTNASRSDFGRAISEDDLAKAKKQGKLTDILWDRMANFISSRTVKIDLPKLSAEELKSGVEEGRGKMKKMMSMMMMGGAMKAMMVIPLALGLLFLLAGKALIVAKV</sequence>
<dbReference type="eggNOG" id="ENOG502RZBU">
    <property type="taxonomic scope" value="Eukaryota"/>
</dbReference>
<evidence type="ECO:0000313" key="1">
    <source>
        <dbReference type="EnsemblMetazoa" id="RPRC005565-PA"/>
    </source>
</evidence>
<accession>T1HNE1</accession>
<dbReference type="EnsemblMetazoa" id="RPRC005565-RA">
    <property type="protein sequence ID" value="RPRC005565-PA"/>
    <property type="gene ID" value="RPRC005565"/>
</dbReference>
<dbReference type="Pfam" id="PF07898">
    <property type="entry name" value="DUF1676"/>
    <property type="match status" value="1"/>
</dbReference>
<protein>
    <submittedName>
        <fullName evidence="1">Uncharacterized protein</fullName>
    </submittedName>
</protein>
<dbReference type="PANTHER" id="PTHR21879">
    <property type="entry name" value="FI03362P-RELATED-RELATED"/>
    <property type="match status" value="1"/>
</dbReference>
<dbReference type="PANTHER" id="PTHR21879:SF12">
    <property type="entry name" value="OSIRIS 12"/>
    <property type="match status" value="1"/>
</dbReference>
<organism evidence="1 2">
    <name type="scientific">Rhodnius prolixus</name>
    <name type="common">Triatomid bug</name>
    <dbReference type="NCBI Taxonomy" id="13249"/>
    <lineage>
        <taxon>Eukaryota</taxon>
        <taxon>Metazoa</taxon>
        <taxon>Ecdysozoa</taxon>
        <taxon>Arthropoda</taxon>
        <taxon>Hexapoda</taxon>
        <taxon>Insecta</taxon>
        <taxon>Pterygota</taxon>
        <taxon>Neoptera</taxon>
        <taxon>Paraneoptera</taxon>
        <taxon>Hemiptera</taxon>
        <taxon>Heteroptera</taxon>
        <taxon>Panheteroptera</taxon>
        <taxon>Cimicomorpha</taxon>
        <taxon>Reduviidae</taxon>
        <taxon>Triatominae</taxon>
        <taxon>Rhodnius</taxon>
    </lineage>
</organism>
<dbReference type="Proteomes" id="UP000015103">
    <property type="component" value="Unassembled WGS sequence"/>
</dbReference>
<dbReference type="AlphaFoldDB" id="T1HNE1"/>
<dbReference type="OMA" id="FRAMYRV"/>
<dbReference type="STRING" id="13249.T1HNE1"/>
<proteinExistence type="predicted"/>
<keyword evidence="2" id="KW-1185">Reference proteome</keyword>
<reference evidence="1" key="1">
    <citation type="submission" date="2015-05" db="UniProtKB">
        <authorList>
            <consortium name="EnsemblMetazoa"/>
        </authorList>
    </citation>
    <scope>IDENTIFICATION</scope>
</reference>
<dbReference type="VEuPathDB" id="VectorBase:RPRC005565"/>
<evidence type="ECO:0000313" key="2">
    <source>
        <dbReference type="Proteomes" id="UP000015103"/>
    </source>
</evidence>
<dbReference type="GO" id="GO:0016020">
    <property type="term" value="C:membrane"/>
    <property type="evidence" value="ECO:0007669"/>
    <property type="project" value="TreeGrafter"/>
</dbReference>
<dbReference type="InterPro" id="IPR012464">
    <property type="entry name" value="DUF1676"/>
</dbReference>
<dbReference type="InParanoid" id="T1HNE1"/>